<dbReference type="AlphaFoldDB" id="A0A0C5VR27"/>
<proteinExistence type="predicted"/>
<organism evidence="1 2">
    <name type="scientific">Gynuella sunshinyii YC6258</name>
    <dbReference type="NCBI Taxonomy" id="1445510"/>
    <lineage>
        <taxon>Bacteria</taxon>
        <taxon>Pseudomonadati</taxon>
        <taxon>Pseudomonadota</taxon>
        <taxon>Gammaproteobacteria</taxon>
        <taxon>Oceanospirillales</taxon>
        <taxon>Saccharospirillaceae</taxon>
        <taxon>Gynuella</taxon>
    </lineage>
</organism>
<gene>
    <name evidence="1" type="ORF">YC6258_05057</name>
</gene>
<evidence type="ECO:0000313" key="1">
    <source>
        <dbReference type="EMBL" id="AJQ97087.1"/>
    </source>
</evidence>
<dbReference type="HOGENOM" id="CLU_2773242_0_0_6"/>
<dbReference type="EMBL" id="CP007142">
    <property type="protein sequence ID" value="AJQ97087.1"/>
    <property type="molecule type" value="Genomic_DNA"/>
</dbReference>
<sequence length="73" mass="8284">MQFEKLAGFHCASTTFQGRLAGIFADGYQPLIEQIRSAGHIFTGESREIYHEWFGPDSEDNVIEIQFGIEMKS</sequence>
<evidence type="ECO:0008006" key="3">
    <source>
        <dbReference type="Google" id="ProtNLM"/>
    </source>
</evidence>
<accession>A0A0C5VR27</accession>
<reference evidence="1 2" key="1">
    <citation type="submission" date="2014-01" db="EMBL/GenBank/DDBJ databases">
        <title>Full genme sequencing of cellulolytic bacterium Gynuella sunshinyii YC6258T gen. nov., sp. nov.</title>
        <authorList>
            <person name="Khan H."/>
            <person name="Chung E.J."/>
            <person name="Chung Y.R."/>
        </authorList>
    </citation>
    <scope>NUCLEOTIDE SEQUENCE [LARGE SCALE GENOMIC DNA]</scope>
    <source>
        <strain evidence="1 2">YC6258</strain>
    </source>
</reference>
<keyword evidence="2" id="KW-1185">Reference proteome</keyword>
<dbReference type="STRING" id="1445510.YC6258_05057"/>
<dbReference type="Gene3D" id="3.20.80.10">
    <property type="entry name" value="Regulatory factor, effector binding domain"/>
    <property type="match status" value="1"/>
</dbReference>
<dbReference type="Proteomes" id="UP000032266">
    <property type="component" value="Chromosome"/>
</dbReference>
<dbReference type="InterPro" id="IPR011256">
    <property type="entry name" value="Reg_factor_effector_dom_sf"/>
</dbReference>
<evidence type="ECO:0000313" key="2">
    <source>
        <dbReference type="Proteomes" id="UP000032266"/>
    </source>
</evidence>
<dbReference type="OrthoDB" id="7914880at2"/>
<name>A0A0C5VR27_9GAMM</name>
<protein>
    <recommendedName>
        <fullName evidence="3">GyrI-like small molecule binding domain-containing protein</fullName>
    </recommendedName>
</protein>
<dbReference type="KEGG" id="gsn:YC6258_05057"/>
<dbReference type="RefSeq" id="WP_052830502.1">
    <property type="nucleotide sequence ID" value="NZ_CP007142.1"/>
</dbReference>